<keyword evidence="6" id="KW-0256">Endoplasmic reticulum</keyword>
<keyword evidence="9" id="KW-0732">Signal</keyword>
<keyword evidence="5" id="KW-0812">Transmembrane</keyword>
<keyword evidence="8" id="KW-0472">Membrane</keyword>
<evidence type="ECO:0000256" key="1">
    <source>
        <dbReference type="ARBA" id="ARBA00004389"/>
    </source>
</evidence>
<dbReference type="eggNOG" id="KOG2941">
    <property type="taxonomic scope" value="Eukaryota"/>
</dbReference>
<dbReference type="GO" id="GO:0000030">
    <property type="term" value="F:mannosyltransferase activity"/>
    <property type="evidence" value="ECO:0007669"/>
    <property type="project" value="InterPro"/>
</dbReference>
<dbReference type="PANTHER" id="PTHR13036:SF0">
    <property type="entry name" value="CHITOBIOSYLDIPHOSPHODOLICHOL BETA-MANNOSYLTRANSFERASE"/>
    <property type="match status" value="1"/>
</dbReference>
<evidence type="ECO:0000313" key="11">
    <source>
        <dbReference type="Proteomes" id="UP000007799"/>
    </source>
</evidence>
<dbReference type="InParanoid" id="F2UN68"/>
<comment type="pathway">
    <text evidence="2">Protein modification; protein glycosylation.</text>
</comment>
<evidence type="ECO:0000256" key="7">
    <source>
        <dbReference type="ARBA" id="ARBA00022989"/>
    </source>
</evidence>
<dbReference type="OrthoDB" id="614844at2759"/>
<evidence type="ECO:0000256" key="4">
    <source>
        <dbReference type="ARBA" id="ARBA00022679"/>
    </source>
</evidence>
<organism evidence="11">
    <name type="scientific">Salpingoeca rosetta (strain ATCC 50818 / BSB-021)</name>
    <dbReference type="NCBI Taxonomy" id="946362"/>
    <lineage>
        <taxon>Eukaryota</taxon>
        <taxon>Choanoflagellata</taxon>
        <taxon>Craspedida</taxon>
        <taxon>Salpingoecidae</taxon>
        <taxon>Salpingoeca</taxon>
    </lineage>
</organism>
<protein>
    <recommendedName>
        <fullName evidence="12">Chitobiosyldiphosphodolichol beta-mannosyltransferase</fullName>
    </recommendedName>
</protein>
<dbReference type="GO" id="GO:0005789">
    <property type="term" value="C:endoplasmic reticulum membrane"/>
    <property type="evidence" value="ECO:0007669"/>
    <property type="project" value="UniProtKB-SubCell"/>
</dbReference>
<keyword evidence="3" id="KW-0328">Glycosyltransferase</keyword>
<comment type="subcellular location">
    <subcellularLocation>
        <location evidence="1">Endoplasmic reticulum membrane</location>
        <topology evidence="1">Single-pass membrane protein</topology>
    </subcellularLocation>
</comment>
<evidence type="ECO:0008006" key="12">
    <source>
        <dbReference type="Google" id="ProtNLM"/>
    </source>
</evidence>
<dbReference type="GeneID" id="16070065"/>
<evidence type="ECO:0000256" key="6">
    <source>
        <dbReference type="ARBA" id="ARBA00022824"/>
    </source>
</evidence>
<sequence length="273" mass="30976">MLTMTMMMMLFVLLLLVPVVVVLARLLWNKAQGRRRYVCVLVLGDLGRSPRMQYHVLSLSKTVEHVFTVAYAGSRPVEDIVSAQNITFVDIPTPPTLPPGWPRLAFVLYAPVKVVLQSVQLVYSLLFRIPACTHLLMQNPPSIPAMPIAVLVCWLTGTTLVIDWHNYGFSILALKLGKRHVFVRLSEWIERTFGRLGSRHLCVTDAMARDLRDNWGITATTLHDRPPKYFKPKAAAVTHDLFMRFEQDHKRLLAPLRKRIGVSANQTLLTTKT</sequence>
<keyword evidence="7" id="KW-1133">Transmembrane helix</keyword>
<accession>F2UN68</accession>
<evidence type="ECO:0000256" key="8">
    <source>
        <dbReference type="ARBA" id="ARBA00023136"/>
    </source>
</evidence>
<gene>
    <name evidence="10" type="ORF">PTSG_12858</name>
</gene>
<dbReference type="EMBL" id="GL832983">
    <property type="protein sequence ID" value="EGD78567.1"/>
    <property type="molecule type" value="Genomic_DNA"/>
</dbReference>
<dbReference type="Proteomes" id="UP000007799">
    <property type="component" value="Unassembled WGS sequence"/>
</dbReference>
<dbReference type="STRING" id="946362.F2UN68"/>
<feature type="signal peptide" evidence="9">
    <location>
        <begin position="1"/>
        <end position="24"/>
    </location>
</feature>
<dbReference type="KEGG" id="sre:PTSG_12858"/>
<proteinExistence type="predicted"/>
<dbReference type="PANTHER" id="PTHR13036">
    <property type="entry name" value="BETA1,4 MANNOSYLTRANSFERASE"/>
    <property type="match status" value="1"/>
</dbReference>
<name>F2UN68_SALR5</name>
<evidence type="ECO:0000256" key="3">
    <source>
        <dbReference type="ARBA" id="ARBA00022676"/>
    </source>
</evidence>
<evidence type="ECO:0000256" key="2">
    <source>
        <dbReference type="ARBA" id="ARBA00004922"/>
    </source>
</evidence>
<dbReference type="AlphaFoldDB" id="F2UN68"/>
<reference evidence="10" key="1">
    <citation type="submission" date="2009-08" db="EMBL/GenBank/DDBJ databases">
        <title>Annotation of Salpingoeca rosetta.</title>
        <authorList>
            <consortium name="The Broad Institute Genome Sequencing Platform"/>
            <person name="Russ C."/>
            <person name="Cuomo C."/>
            <person name="Burger G."/>
            <person name="Gray M.W."/>
            <person name="Holland P.W.H."/>
            <person name="King N."/>
            <person name="Lang F.B.F."/>
            <person name="Roger A.J."/>
            <person name="Ruiz-Trillo I."/>
            <person name="Young S.K."/>
            <person name="Zeng Q."/>
            <person name="Gargeya S."/>
            <person name="Alvarado L."/>
            <person name="Berlin A."/>
            <person name="Chapman S.B."/>
            <person name="Chen Z."/>
            <person name="Freedman E."/>
            <person name="Gellesch M."/>
            <person name="Goldberg J."/>
            <person name="Griggs A."/>
            <person name="Gujja S."/>
            <person name="Heilman E."/>
            <person name="Heiman D."/>
            <person name="Howarth C."/>
            <person name="Mehta T."/>
            <person name="Neiman D."/>
            <person name="Pearson M."/>
            <person name="Roberts A."/>
            <person name="Saif S."/>
            <person name="Shea T."/>
            <person name="Shenoy N."/>
            <person name="Sisk P."/>
            <person name="Stolte C."/>
            <person name="Sykes S."/>
            <person name="White J."/>
            <person name="Yandava C."/>
            <person name="Haas B."/>
            <person name="Nusbaum C."/>
            <person name="Birren B."/>
        </authorList>
    </citation>
    <scope>NUCLEOTIDE SEQUENCE [LARGE SCALE GENOMIC DNA]</scope>
    <source>
        <strain evidence="10">ATCC 50818</strain>
    </source>
</reference>
<dbReference type="RefSeq" id="XP_004989516.1">
    <property type="nucleotide sequence ID" value="XM_004989459.1"/>
</dbReference>
<evidence type="ECO:0000256" key="5">
    <source>
        <dbReference type="ARBA" id="ARBA00022692"/>
    </source>
</evidence>
<evidence type="ECO:0000256" key="9">
    <source>
        <dbReference type="SAM" id="SignalP"/>
    </source>
</evidence>
<dbReference type="SUPFAM" id="SSF53756">
    <property type="entry name" value="UDP-Glycosyltransferase/glycogen phosphorylase"/>
    <property type="match status" value="1"/>
</dbReference>
<evidence type="ECO:0000313" key="10">
    <source>
        <dbReference type="EMBL" id="EGD78567.1"/>
    </source>
</evidence>
<keyword evidence="11" id="KW-1185">Reference proteome</keyword>
<keyword evidence="4" id="KW-0808">Transferase</keyword>
<feature type="chain" id="PRO_5003288731" description="Chitobiosyldiphosphodolichol beta-mannosyltransferase" evidence="9">
    <location>
        <begin position="25"/>
        <end position="273"/>
    </location>
</feature>
<dbReference type="InterPro" id="IPR026051">
    <property type="entry name" value="ALG1-like"/>
</dbReference>